<evidence type="ECO:0000313" key="12">
    <source>
        <dbReference type="Proteomes" id="UP000812440"/>
    </source>
</evidence>
<keyword evidence="6" id="KW-0297">G-protein coupled receptor</keyword>
<dbReference type="Pfam" id="PF13853">
    <property type="entry name" value="7tm_4"/>
    <property type="match status" value="1"/>
</dbReference>
<keyword evidence="4" id="KW-0552">Olfaction</keyword>
<evidence type="ECO:0000313" key="11">
    <source>
        <dbReference type="EMBL" id="KAG8429718.1"/>
    </source>
</evidence>
<evidence type="ECO:0000256" key="3">
    <source>
        <dbReference type="ARBA" id="ARBA00022692"/>
    </source>
</evidence>
<keyword evidence="8" id="KW-0675">Receptor</keyword>
<reference evidence="11" key="1">
    <citation type="thesis" date="2020" institute="ProQuest LLC" country="789 East Eisenhower Parkway, Ann Arbor, MI, USA">
        <title>Comparative Genomics and Chromosome Evolution.</title>
        <authorList>
            <person name="Mudd A.B."/>
        </authorList>
    </citation>
    <scope>NUCLEOTIDE SEQUENCE</scope>
    <source>
        <strain evidence="11">Female2</strain>
        <tissue evidence="11">Blood</tissue>
    </source>
</reference>
<comment type="caution">
    <text evidence="11">The sequence shown here is derived from an EMBL/GenBank/DDBJ whole genome shotgun (WGS) entry which is preliminary data.</text>
</comment>
<evidence type="ECO:0000256" key="5">
    <source>
        <dbReference type="ARBA" id="ARBA00022989"/>
    </source>
</evidence>
<dbReference type="GO" id="GO:0004930">
    <property type="term" value="F:G protein-coupled receptor activity"/>
    <property type="evidence" value="ECO:0007669"/>
    <property type="project" value="UniProtKB-KW"/>
</dbReference>
<dbReference type="GO" id="GO:0004984">
    <property type="term" value="F:olfactory receptor activity"/>
    <property type="evidence" value="ECO:0007669"/>
    <property type="project" value="InterPro"/>
</dbReference>
<keyword evidence="4" id="KW-0716">Sensory transduction</keyword>
<evidence type="ECO:0000256" key="4">
    <source>
        <dbReference type="ARBA" id="ARBA00022725"/>
    </source>
</evidence>
<comment type="subcellular location">
    <subcellularLocation>
        <location evidence="1">Cell membrane</location>
        <topology evidence="1">Multi-pass membrane protein</topology>
    </subcellularLocation>
</comment>
<dbReference type="InterPro" id="IPR000725">
    <property type="entry name" value="Olfact_rcpt"/>
</dbReference>
<evidence type="ECO:0000256" key="2">
    <source>
        <dbReference type="ARBA" id="ARBA00022475"/>
    </source>
</evidence>
<gene>
    <name evidence="11" type="ORF">GDO86_019404</name>
</gene>
<evidence type="ECO:0000256" key="6">
    <source>
        <dbReference type="ARBA" id="ARBA00023040"/>
    </source>
</evidence>
<dbReference type="Proteomes" id="UP000812440">
    <property type="component" value="Unassembled WGS sequence"/>
</dbReference>
<sequence>MYLITVSGNLIITAIVLRCTESNTPMYFFCAVWASRTLSTSLPFSKNCWTSLNGQSTMSFQNCITQSTFYAVFDLGRIFLLASMSYDRYVAICKPLRYLHIMKKEMCALLVLFPLDRCSLNSLAFSIEF</sequence>
<proteinExistence type="predicted"/>
<dbReference type="GO" id="GO:0005886">
    <property type="term" value="C:plasma membrane"/>
    <property type="evidence" value="ECO:0007669"/>
    <property type="project" value="UniProtKB-SubCell"/>
</dbReference>
<keyword evidence="9" id="KW-0807">Transducer</keyword>
<dbReference type="Gene3D" id="1.20.1070.10">
    <property type="entry name" value="Rhodopsin 7-helix transmembrane proteins"/>
    <property type="match status" value="1"/>
</dbReference>
<feature type="domain" description="G-protein coupled receptors family 1 profile" evidence="10">
    <location>
        <begin position="8"/>
        <end position="129"/>
    </location>
</feature>
<dbReference type="OrthoDB" id="10610770at2759"/>
<dbReference type="SUPFAM" id="SSF81321">
    <property type="entry name" value="Family A G protein-coupled receptor-like"/>
    <property type="match status" value="1"/>
</dbReference>
<keyword evidence="7" id="KW-0472">Membrane</keyword>
<accession>A0A8T2IG67</accession>
<evidence type="ECO:0000259" key="10">
    <source>
        <dbReference type="PROSITE" id="PS50262"/>
    </source>
</evidence>
<dbReference type="PANTHER" id="PTHR26452">
    <property type="entry name" value="OLFACTORY RECEPTOR"/>
    <property type="match status" value="1"/>
</dbReference>
<evidence type="ECO:0000256" key="9">
    <source>
        <dbReference type="ARBA" id="ARBA00023224"/>
    </source>
</evidence>
<name>A0A8T2IG67_9PIPI</name>
<dbReference type="InterPro" id="IPR017452">
    <property type="entry name" value="GPCR_Rhodpsn_7TM"/>
</dbReference>
<dbReference type="InterPro" id="IPR050516">
    <property type="entry name" value="Olfactory_GPCR"/>
</dbReference>
<protein>
    <recommendedName>
        <fullName evidence="10">G-protein coupled receptors family 1 profile domain-containing protein</fullName>
    </recommendedName>
</protein>
<evidence type="ECO:0000256" key="1">
    <source>
        <dbReference type="ARBA" id="ARBA00004651"/>
    </source>
</evidence>
<evidence type="ECO:0000256" key="8">
    <source>
        <dbReference type="ARBA" id="ARBA00023170"/>
    </source>
</evidence>
<keyword evidence="3" id="KW-0812">Transmembrane</keyword>
<dbReference type="PROSITE" id="PS50262">
    <property type="entry name" value="G_PROTEIN_RECEP_F1_2"/>
    <property type="match status" value="1"/>
</dbReference>
<dbReference type="EMBL" id="JAACNH010003552">
    <property type="protein sequence ID" value="KAG8429718.1"/>
    <property type="molecule type" value="Genomic_DNA"/>
</dbReference>
<keyword evidence="5" id="KW-1133">Transmembrane helix</keyword>
<organism evidence="11 12">
    <name type="scientific">Hymenochirus boettgeri</name>
    <name type="common">Congo dwarf clawed frog</name>
    <dbReference type="NCBI Taxonomy" id="247094"/>
    <lineage>
        <taxon>Eukaryota</taxon>
        <taxon>Metazoa</taxon>
        <taxon>Chordata</taxon>
        <taxon>Craniata</taxon>
        <taxon>Vertebrata</taxon>
        <taxon>Euteleostomi</taxon>
        <taxon>Amphibia</taxon>
        <taxon>Batrachia</taxon>
        <taxon>Anura</taxon>
        <taxon>Pipoidea</taxon>
        <taxon>Pipidae</taxon>
        <taxon>Pipinae</taxon>
        <taxon>Hymenochirus</taxon>
    </lineage>
</organism>
<keyword evidence="12" id="KW-1185">Reference proteome</keyword>
<dbReference type="AlphaFoldDB" id="A0A8T2IG67"/>
<keyword evidence="2" id="KW-1003">Cell membrane</keyword>
<evidence type="ECO:0000256" key="7">
    <source>
        <dbReference type="ARBA" id="ARBA00023136"/>
    </source>
</evidence>